<accession>A0A550CUY8</accession>
<feature type="compositionally biased region" description="Low complexity" evidence="1">
    <location>
        <begin position="79"/>
        <end position="95"/>
    </location>
</feature>
<name>A0A550CUY8_9AGAR</name>
<evidence type="ECO:0000313" key="2">
    <source>
        <dbReference type="EMBL" id="TRM68606.1"/>
    </source>
</evidence>
<organism evidence="2 3">
    <name type="scientific">Schizophyllum amplum</name>
    <dbReference type="NCBI Taxonomy" id="97359"/>
    <lineage>
        <taxon>Eukaryota</taxon>
        <taxon>Fungi</taxon>
        <taxon>Dikarya</taxon>
        <taxon>Basidiomycota</taxon>
        <taxon>Agaricomycotina</taxon>
        <taxon>Agaricomycetes</taxon>
        <taxon>Agaricomycetidae</taxon>
        <taxon>Agaricales</taxon>
        <taxon>Schizophyllaceae</taxon>
        <taxon>Schizophyllum</taxon>
    </lineage>
</organism>
<evidence type="ECO:0000256" key="1">
    <source>
        <dbReference type="SAM" id="MobiDB-lite"/>
    </source>
</evidence>
<feature type="region of interest" description="Disordered" evidence="1">
    <location>
        <begin position="303"/>
        <end position="327"/>
    </location>
</feature>
<protein>
    <recommendedName>
        <fullName evidence="4">Coilin</fullName>
    </recommendedName>
</protein>
<dbReference type="STRING" id="97359.A0A550CUY8"/>
<keyword evidence="3" id="KW-1185">Reference proteome</keyword>
<feature type="region of interest" description="Disordered" evidence="1">
    <location>
        <begin position="79"/>
        <end position="216"/>
    </location>
</feature>
<dbReference type="EMBL" id="VDMD01000002">
    <property type="protein sequence ID" value="TRM68606.1"/>
    <property type="molecule type" value="Genomic_DNA"/>
</dbReference>
<feature type="compositionally biased region" description="Low complexity" evidence="1">
    <location>
        <begin position="109"/>
        <end position="124"/>
    </location>
</feature>
<dbReference type="Proteomes" id="UP000320762">
    <property type="component" value="Unassembled WGS sequence"/>
</dbReference>
<feature type="compositionally biased region" description="Low complexity" evidence="1">
    <location>
        <begin position="164"/>
        <end position="173"/>
    </location>
</feature>
<evidence type="ECO:0000313" key="3">
    <source>
        <dbReference type="Proteomes" id="UP000320762"/>
    </source>
</evidence>
<proteinExistence type="predicted"/>
<feature type="compositionally biased region" description="Acidic residues" evidence="1">
    <location>
        <begin position="125"/>
        <end position="137"/>
    </location>
</feature>
<gene>
    <name evidence="2" type="ORF">BD626DRAFT_565430</name>
</gene>
<dbReference type="AlphaFoldDB" id="A0A550CUY8"/>
<reference evidence="2 3" key="1">
    <citation type="journal article" date="2019" name="New Phytol.">
        <title>Comparative genomics reveals unique wood-decay strategies and fruiting body development in the Schizophyllaceae.</title>
        <authorList>
            <person name="Almasi E."/>
            <person name="Sahu N."/>
            <person name="Krizsan K."/>
            <person name="Balint B."/>
            <person name="Kovacs G.M."/>
            <person name="Kiss B."/>
            <person name="Cseklye J."/>
            <person name="Drula E."/>
            <person name="Henrissat B."/>
            <person name="Nagy I."/>
            <person name="Chovatia M."/>
            <person name="Adam C."/>
            <person name="LaButti K."/>
            <person name="Lipzen A."/>
            <person name="Riley R."/>
            <person name="Grigoriev I.V."/>
            <person name="Nagy L.G."/>
        </authorList>
    </citation>
    <scope>NUCLEOTIDE SEQUENCE [LARGE SCALE GENOMIC DNA]</scope>
    <source>
        <strain evidence="2 3">NL-1724</strain>
    </source>
</reference>
<comment type="caution">
    <text evidence="2">The sequence shown here is derived from an EMBL/GenBank/DDBJ whole genome shotgun (WGS) entry which is preliminary data.</text>
</comment>
<sequence length="516" mass="55369">MRVKLQCLPPLPALKLWFAVDLDTVGDLKTSLAKNVPGLGASKTGLRVLLDDFELLDWQATRELLRDGDLLVIKQAESNGAPSSSLAQSSSNAQPKKAVSGMKRKRSPSTSSSSDTSSDSSSSDSSDDTSDDTDSDSDSSSSSSDSSSDSDGAPLMASSKRPMKAPAPKKPALTKPPPMAPPGQGKNATRERNRRRREQRKRQSEGDSAPVAGAPKVLSVANGITLGSGPQALARPSEWHQPVDLTELTMFSLRNKNKSKNFRKNLKPPVGPRRIVFADEASVEEPPTIFAEDPATSRLAQAPLQRPASGQTHLPRLVPPSERTDLPPNVFVTSIDVEAGAWNSNGGAQWQEQSYVDEQPYVEKPSYVDEDQQMADAADVQLSYDLVAPPAKPASTDPAWDTLAQKYASSASQLLSGPDQVKAGAYVGWTSLELNPVTMTPEMVVVLARVMRVDASGEGDDARSATLTVRRVPRPQEGEAHGLLVNVVEEDAEGQGEEEEVYTLRDAVDGGWRVLP</sequence>
<dbReference type="OrthoDB" id="74813at2759"/>
<feature type="compositionally biased region" description="Low complexity" evidence="1">
    <location>
        <begin position="138"/>
        <end position="151"/>
    </location>
</feature>
<evidence type="ECO:0008006" key="4">
    <source>
        <dbReference type="Google" id="ProtNLM"/>
    </source>
</evidence>